<dbReference type="Pfam" id="PF06479">
    <property type="entry name" value="Ribonuc_2-5A"/>
    <property type="match status" value="1"/>
</dbReference>
<feature type="repeat" description="ANK" evidence="5">
    <location>
        <begin position="104"/>
        <end position="136"/>
    </location>
</feature>
<dbReference type="InterPro" id="IPR036770">
    <property type="entry name" value="Ankyrin_rpt-contain_sf"/>
</dbReference>
<feature type="repeat" description="ANK" evidence="5">
    <location>
        <begin position="4"/>
        <end position="36"/>
    </location>
</feature>
<feature type="repeat" description="ANK" evidence="5">
    <location>
        <begin position="71"/>
        <end position="103"/>
    </location>
</feature>
<sequence>MAADRAIQLNNAARDGAIEIVQQLLEEGTDVNSKVNDAGWTPLHSAVQSDEEEIVHLLLSKGANPLAKKANGATPFILAGITGNVKLLELFLDKQSDINEHDINGFTAFMEAAWYGKMEALQFLYNRGANVNLRREVDEEKKVMNKGGGTALMDAARHGHFKVVEVLIEEMKADVNICDNQDRNALVHALSVSEKKDCIPNKEQAAFFLLKCGADVNKRDESGKTTLILAAEMGSQGLVKAILKKDEVDIDDADKDSKTALMVAVEKENHEIVKMLCEAGAKKDIGSLTGAPSACYNNEIKKTLRQYGLWSSPSQQTVSYTASSIRWGPKLNDLHKMYRPMIGKLKIFIFPDFKIHRNSHGSVYLGFYDKKEVAVKVFPLDAENAEQEKNCLEQCCTSSHLIKILGWEKRKTCLYLCLNLCERNLEEYFGMAESENGTIESKDILKTIFQAVMEIHKFGFGHQDLEPSNILIDAAGKIFLADFDKSRKLVDDEEKDAIITKDLQALKGLVLYVVKRGKINFRDLPTQCPEDLENRREIEDLRTNLESPDENISVDQRLKKLICHPYFWNKNEKFSFLKDVGNESDIKTRNTKHHNSKSKILKVLNHDDDPFKEWKEQIDKEVLGSMTYPFHDGKNKKAKPKNPYDNCVTDLLKLIRNMDAHFSEKEENVRQIIKEPADYFLEKFPDLTIYVFRSLDNIHYDKHFPKAWNTSQQ</sequence>
<dbReference type="InterPro" id="IPR000719">
    <property type="entry name" value="Prot_kinase_dom"/>
</dbReference>
<feature type="domain" description="KEN" evidence="7">
    <location>
        <begin position="570"/>
        <end position="711"/>
    </location>
</feature>
<dbReference type="GO" id="GO:0051607">
    <property type="term" value="P:defense response to virus"/>
    <property type="evidence" value="ECO:0007669"/>
    <property type="project" value="Ensembl"/>
</dbReference>
<evidence type="ECO:0000256" key="4">
    <source>
        <dbReference type="ARBA" id="ARBA00023043"/>
    </source>
</evidence>
<dbReference type="OMA" id="YGSESHK"/>
<dbReference type="SUPFAM" id="SSF56112">
    <property type="entry name" value="Protein kinase-like (PK-like)"/>
    <property type="match status" value="1"/>
</dbReference>
<dbReference type="SMART" id="SM00580">
    <property type="entry name" value="PUG"/>
    <property type="match status" value="1"/>
</dbReference>
<dbReference type="InterPro" id="IPR010513">
    <property type="entry name" value="KEN_dom"/>
</dbReference>
<dbReference type="GO" id="GO:0046326">
    <property type="term" value="P:positive regulation of D-glucose import"/>
    <property type="evidence" value="ECO:0007669"/>
    <property type="project" value="Ensembl"/>
</dbReference>
<evidence type="ECO:0000259" key="7">
    <source>
        <dbReference type="PROSITE" id="PS51392"/>
    </source>
</evidence>
<evidence type="ECO:0000256" key="5">
    <source>
        <dbReference type="PROSITE-ProRule" id="PRU00023"/>
    </source>
</evidence>
<dbReference type="GO" id="GO:0045444">
    <property type="term" value="P:fat cell differentiation"/>
    <property type="evidence" value="ECO:0007669"/>
    <property type="project" value="Ensembl"/>
</dbReference>
<evidence type="ECO:0000313" key="9">
    <source>
        <dbReference type="Proteomes" id="UP000694421"/>
    </source>
</evidence>
<dbReference type="Gene3D" id="1.20.1440.180">
    <property type="entry name" value="KEN domain"/>
    <property type="match status" value="1"/>
</dbReference>
<keyword evidence="2" id="KW-0547">Nucleotide-binding</keyword>
<dbReference type="InterPro" id="IPR038357">
    <property type="entry name" value="KEN_sf"/>
</dbReference>
<dbReference type="SMART" id="SM00248">
    <property type="entry name" value="ANK"/>
    <property type="match status" value="8"/>
</dbReference>
<dbReference type="Pfam" id="PF12796">
    <property type="entry name" value="Ank_2"/>
    <property type="match status" value="4"/>
</dbReference>
<feature type="repeat" description="ANK" evidence="5">
    <location>
        <begin position="256"/>
        <end position="288"/>
    </location>
</feature>
<organism evidence="8 9">
    <name type="scientific">Salvator merianae</name>
    <name type="common">Argentine black and white tegu</name>
    <name type="synonym">Tupinambis merianae</name>
    <dbReference type="NCBI Taxonomy" id="96440"/>
    <lineage>
        <taxon>Eukaryota</taxon>
        <taxon>Metazoa</taxon>
        <taxon>Chordata</taxon>
        <taxon>Craniata</taxon>
        <taxon>Vertebrata</taxon>
        <taxon>Euteleostomi</taxon>
        <taxon>Lepidosauria</taxon>
        <taxon>Squamata</taxon>
        <taxon>Bifurcata</taxon>
        <taxon>Unidentata</taxon>
        <taxon>Episquamata</taxon>
        <taxon>Laterata</taxon>
        <taxon>Teiioidea</taxon>
        <taxon>Teiidae</taxon>
        <taxon>Salvator</taxon>
    </lineage>
</organism>
<dbReference type="PANTHER" id="PTHR24141:SF1">
    <property type="entry name" value="2-5A-DEPENDENT RIBONUCLEASE"/>
    <property type="match status" value="1"/>
</dbReference>
<keyword evidence="3" id="KW-0067">ATP-binding</keyword>
<dbReference type="GO" id="GO:0045944">
    <property type="term" value="P:positive regulation of transcription by RNA polymerase II"/>
    <property type="evidence" value="ECO:0007669"/>
    <property type="project" value="Ensembl"/>
</dbReference>
<dbReference type="SMART" id="SM00220">
    <property type="entry name" value="S_TKc"/>
    <property type="match status" value="1"/>
</dbReference>
<evidence type="ECO:0000256" key="1">
    <source>
        <dbReference type="ARBA" id="ARBA00022737"/>
    </source>
</evidence>
<keyword evidence="9" id="KW-1185">Reference proteome</keyword>
<dbReference type="Ensembl" id="ENSSMRT00000016990.1">
    <property type="protein sequence ID" value="ENSSMRP00000014591.1"/>
    <property type="gene ID" value="ENSSMRG00000011359.1"/>
</dbReference>
<keyword evidence="4 5" id="KW-0040">ANK repeat</keyword>
<dbReference type="PROSITE" id="PS50011">
    <property type="entry name" value="PROTEIN_KINASE_DOM"/>
    <property type="match status" value="1"/>
</dbReference>
<feature type="repeat" description="ANK" evidence="5">
    <location>
        <begin position="38"/>
        <end position="70"/>
    </location>
</feature>
<proteinExistence type="predicted"/>
<dbReference type="GO" id="GO:0003723">
    <property type="term" value="F:RNA binding"/>
    <property type="evidence" value="ECO:0007669"/>
    <property type="project" value="Ensembl"/>
</dbReference>
<accession>A0A8D0BYA3</accession>
<dbReference type="GO" id="GO:0043021">
    <property type="term" value="F:ribonucleoprotein complex binding"/>
    <property type="evidence" value="ECO:0007669"/>
    <property type="project" value="Ensembl"/>
</dbReference>
<dbReference type="PROSITE" id="PS50297">
    <property type="entry name" value="ANK_REP_REGION"/>
    <property type="match status" value="3"/>
</dbReference>
<reference evidence="8" key="2">
    <citation type="submission" date="2025-09" db="UniProtKB">
        <authorList>
            <consortium name="Ensembl"/>
        </authorList>
    </citation>
    <scope>IDENTIFICATION</scope>
</reference>
<evidence type="ECO:0000256" key="3">
    <source>
        <dbReference type="ARBA" id="ARBA00022840"/>
    </source>
</evidence>
<reference evidence="8" key="1">
    <citation type="submission" date="2025-08" db="UniProtKB">
        <authorList>
            <consortium name="Ensembl"/>
        </authorList>
    </citation>
    <scope>IDENTIFICATION</scope>
</reference>
<dbReference type="PROSITE" id="PS50088">
    <property type="entry name" value="ANK_REPEAT"/>
    <property type="match status" value="5"/>
</dbReference>
<dbReference type="GO" id="GO:0043488">
    <property type="term" value="P:regulation of mRNA stability"/>
    <property type="evidence" value="ECO:0007669"/>
    <property type="project" value="Ensembl"/>
</dbReference>
<name>A0A8D0BYA3_SALMN</name>
<dbReference type="GO" id="GO:0006397">
    <property type="term" value="P:mRNA processing"/>
    <property type="evidence" value="ECO:0007669"/>
    <property type="project" value="InterPro"/>
</dbReference>
<dbReference type="Gene3D" id="1.10.510.10">
    <property type="entry name" value="Transferase(Phosphotransferase) domain 1"/>
    <property type="match status" value="1"/>
</dbReference>
<dbReference type="GO" id="GO:0004540">
    <property type="term" value="F:RNA nuclease activity"/>
    <property type="evidence" value="ECO:0007669"/>
    <property type="project" value="Ensembl"/>
</dbReference>
<dbReference type="SUPFAM" id="SSF48403">
    <property type="entry name" value="Ankyrin repeat"/>
    <property type="match status" value="1"/>
</dbReference>
<keyword evidence="1" id="KW-0677">Repeat</keyword>
<feature type="domain" description="Protein kinase" evidence="6">
    <location>
        <begin position="349"/>
        <end position="681"/>
    </location>
</feature>
<dbReference type="PROSITE" id="PS51392">
    <property type="entry name" value="KEN"/>
    <property type="match status" value="1"/>
</dbReference>
<dbReference type="InterPro" id="IPR011009">
    <property type="entry name" value="Kinase-like_dom_sf"/>
</dbReference>
<dbReference type="InterPro" id="IPR002110">
    <property type="entry name" value="Ankyrin_rpt"/>
</dbReference>
<protein>
    <submittedName>
        <fullName evidence="8">Ribonuclease L</fullName>
    </submittedName>
</protein>
<dbReference type="Proteomes" id="UP000694421">
    <property type="component" value="Unplaced"/>
</dbReference>
<evidence type="ECO:0000256" key="2">
    <source>
        <dbReference type="ARBA" id="ARBA00022741"/>
    </source>
</evidence>
<evidence type="ECO:0000313" key="8">
    <source>
        <dbReference type="Ensembl" id="ENSSMRP00000014591.1"/>
    </source>
</evidence>
<dbReference type="GO" id="GO:0004672">
    <property type="term" value="F:protein kinase activity"/>
    <property type="evidence" value="ECO:0007669"/>
    <property type="project" value="InterPro"/>
</dbReference>
<evidence type="ECO:0000259" key="6">
    <source>
        <dbReference type="PROSITE" id="PS50011"/>
    </source>
</evidence>
<dbReference type="GO" id="GO:0005524">
    <property type="term" value="F:ATP binding"/>
    <property type="evidence" value="ECO:0007669"/>
    <property type="project" value="UniProtKB-KW"/>
</dbReference>
<dbReference type="Pfam" id="PF00069">
    <property type="entry name" value="Pkinase"/>
    <property type="match status" value="1"/>
</dbReference>
<dbReference type="Gene3D" id="1.25.40.20">
    <property type="entry name" value="Ankyrin repeat-containing domain"/>
    <property type="match status" value="1"/>
</dbReference>
<dbReference type="PANTHER" id="PTHR24141">
    <property type="entry name" value="2-5A-DEPENDENT RIBONUCLEASE"/>
    <property type="match status" value="1"/>
</dbReference>
<dbReference type="GO" id="GO:0045071">
    <property type="term" value="P:negative regulation of viral genome replication"/>
    <property type="evidence" value="ECO:0007669"/>
    <property type="project" value="Ensembl"/>
</dbReference>
<dbReference type="GeneTree" id="ENSGT00940000161114"/>
<dbReference type="AlphaFoldDB" id="A0A8D0BYA3"/>